<keyword evidence="1" id="KW-0539">Nucleus</keyword>
<dbReference type="PANTHER" id="PTHR47784:SF5">
    <property type="entry name" value="STEROL UPTAKE CONTROL PROTEIN 2"/>
    <property type="match status" value="1"/>
</dbReference>
<dbReference type="AlphaFoldDB" id="A0AAI8YFR9"/>
<evidence type="ECO:0000259" key="3">
    <source>
        <dbReference type="PROSITE" id="PS50048"/>
    </source>
</evidence>
<feature type="region of interest" description="Disordered" evidence="2">
    <location>
        <begin position="61"/>
        <end position="103"/>
    </location>
</feature>
<accession>A0AAI8YFR9</accession>
<dbReference type="Pfam" id="PF00172">
    <property type="entry name" value="Zn_clus"/>
    <property type="match status" value="1"/>
</dbReference>
<dbReference type="InterPro" id="IPR036864">
    <property type="entry name" value="Zn2-C6_fun-type_DNA-bd_sf"/>
</dbReference>
<dbReference type="Gene3D" id="4.10.240.10">
    <property type="entry name" value="Zn(2)-C6 fungal-type DNA-binding domain"/>
    <property type="match status" value="1"/>
</dbReference>
<keyword evidence="5" id="KW-1185">Reference proteome</keyword>
<gene>
    <name evidence="4" type="ORF">KHLLAP_LOCUS3572</name>
</gene>
<dbReference type="CDD" id="cd00067">
    <property type="entry name" value="GAL4"/>
    <property type="match status" value="1"/>
</dbReference>
<dbReference type="PANTHER" id="PTHR47784">
    <property type="entry name" value="STEROL UPTAKE CONTROL PROTEIN 2"/>
    <property type="match status" value="1"/>
</dbReference>
<evidence type="ECO:0000313" key="5">
    <source>
        <dbReference type="Proteomes" id="UP001295740"/>
    </source>
</evidence>
<sequence length="411" mass="46454">MASGSSLADVLRLPKLGHKKSMFGCQRCRKRRVKCNEAKPICHNCERHQLPCVYDRAAGGLRSPQSSSSSSSFLQGTHSRQSQEREEQSYLAGALEGDDPPDGRTRRLLEVRLMHQYVTDTSISIAVDEVSRGIFVEAIPKHAFESDAMLYGMYSMAALHLAIKGGEDSPVFREAARKYFSMAIREHNKEISQLTKETVELVCLTSNLMRNCAFIQLQGRDRHPYTPPWQYLVVARTSTATFTAAWKLGGADPGSAIFRLLKFTYHIHHGMEGVSAEHKSTRLDYILERSESHMAAESWDADIQAAYESTLNYLGSVIDASEGDQPPNDIQRRLTAFPMLVERRYVELVHAGCPRALVILAHYFAMLSRYEYRWWVGDTPVSEVRAIGDTLAADWQDLMKWPLETIEHSEH</sequence>
<dbReference type="InterPro" id="IPR021858">
    <property type="entry name" value="Fun_TF"/>
</dbReference>
<dbReference type="GO" id="GO:0008270">
    <property type="term" value="F:zinc ion binding"/>
    <property type="evidence" value="ECO:0007669"/>
    <property type="project" value="InterPro"/>
</dbReference>
<evidence type="ECO:0000313" key="4">
    <source>
        <dbReference type="EMBL" id="CAJ2503104.1"/>
    </source>
</evidence>
<dbReference type="EMBL" id="CAUWAG010000004">
    <property type="protein sequence ID" value="CAJ2503104.1"/>
    <property type="molecule type" value="Genomic_DNA"/>
</dbReference>
<proteinExistence type="predicted"/>
<dbReference type="Proteomes" id="UP001295740">
    <property type="component" value="Unassembled WGS sequence"/>
</dbReference>
<dbReference type="SMART" id="SM00066">
    <property type="entry name" value="GAL4"/>
    <property type="match status" value="1"/>
</dbReference>
<dbReference type="SUPFAM" id="SSF57701">
    <property type="entry name" value="Zn2/Cys6 DNA-binding domain"/>
    <property type="match status" value="1"/>
</dbReference>
<dbReference type="InterPro" id="IPR001138">
    <property type="entry name" value="Zn2Cys6_DnaBD"/>
</dbReference>
<feature type="domain" description="Zn(2)-C6 fungal-type" evidence="3">
    <location>
        <begin position="24"/>
        <end position="54"/>
    </location>
</feature>
<comment type="caution">
    <text evidence="4">The sequence shown here is derived from an EMBL/GenBank/DDBJ whole genome shotgun (WGS) entry which is preliminary data.</text>
</comment>
<dbReference type="Pfam" id="PF11951">
    <property type="entry name" value="Fungal_trans_2"/>
    <property type="match status" value="1"/>
</dbReference>
<dbReference type="GO" id="GO:0001228">
    <property type="term" value="F:DNA-binding transcription activator activity, RNA polymerase II-specific"/>
    <property type="evidence" value="ECO:0007669"/>
    <property type="project" value="TreeGrafter"/>
</dbReference>
<dbReference type="InterPro" id="IPR053157">
    <property type="entry name" value="Sterol_Uptake_Regulator"/>
</dbReference>
<dbReference type="PROSITE" id="PS00463">
    <property type="entry name" value="ZN2_CY6_FUNGAL_1"/>
    <property type="match status" value="1"/>
</dbReference>
<evidence type="ECO:0000256" key="1">
    <source>
        <dbReference type="ARBA" id="ARBA00023242"/>
    </source>
</evidence>
<dbReference type="PROSITE" id="PS50048">
    <property type="entry name" value="ZN2_CY6_FUNGAL_2"/>
    <property type="match status" value="1"/>
</dbReference>
<name>A0AAI8YFR9_9PEZI</name>
<organism evidence="4 5">
    <name type="scientific">Anthostomella pinea</name>
    <dbReference type="NCBI Taxonomy" id="933095"/>
    <lineage>
        <taxon>Eukaryota</taxon>
        <taxon>Fungi</taxon>
        <taxon>Dikarya</taxon>
        <taxon>Ascomycota</taxon>
        <taxon>Pezizomycotina</taxon>
        <taxon>Sordariomycetes</taxon>
        <taxon>Xylariomycetidae</taxon>
        <taxon>Xylariales</taxon>
        <taxon>Xylariaceae</taxon>
        <taxon>Anthostomella</taxon>
    </lineage>
</organism>
<reference evidence="4" key="1">
    <citation type="submission" date="2023-10" db="EMBL/GenBank/DDBJ databases">
        <authorList>
            <person name="Hackl T."/>
        </authorList>
    </citation>
    <scope>NUCLEOTIDE SEQUENCE</scope>
</reference>
<protein>
    <submittedName>
        <fullName evidence="4">Uu.00g104980.m01.CDS01</fullName>
    </submittedName>
</protein>
<evidence type="ECO:0000256" key="2">
    <source>
        <dbReference type="SAM" id="MobiDB-lite"/>
    </source>
</evidence>